<dbReference type="GO" id="GO:0004175">
    <property type="term" value="F:endopeptidase activity"/>
    <property type="evidence" value="ECO:0007669"/>
    <property type="project" value="UniProtKB-ARBA"/>
</dbReference>
<sequence length="226" mass="25689">MRLELKKELRLSYFIDLVAYIAIMFLIRETSIPNTHYLVTGFLYSGTTLLVATWMMKRRGVTWKILGLSRPKNIKKALLSSVIIFVTVIATFLIFNIIQDQFAVVKESSEAAKGTIKGYSLSNGDYGYVFSIIIFVWLQSALEELLERGFLITWVEGLFSNVKFKTVIAIIIQACIWGFRHSYDISERSISVALIGIIMGIAYVKLDRNLWPVIIAHCAMNTMSLI</sequence>
<feature type="transmembrane region" description="Helical" evidence="1">
    <location>
        <begin position="185"/>
        <end position="204"/>
    </location>
</feature>
<feature type="transmembrane region" description="Helical" evidence="1">
    <location>
        <begin position="126"/>
        <end position="146"/>
    </location>
</feature>
<feature type="transmembrane region" description="Helical" evidence="1">
    <location>
        <begin position="158"/>
        <end position="179"/>
    </location>
</feature>
<protein>
    <submittedName>
        <fullName evidence="3">CPBP family intramembrane glutamic endopeptidase</fullName>
        <ecNumber evidence="3">3.4.-.-</ecNumber>
    </submittedName>
</protein>
<dbReference type="Pfam" id="PF02517">
    <property type="entry name" value="Rce1-like"/>
    <property type="match status" value="1"/>
</dbReference>
<dbReference type="GO" id="GO:0080120">
    <property type="term" value="P:CAAX-box protein maturation"/>
    <property type="evidence" value="ECO:0007669"/>
    <property type="project" value="UniProtKB-ARBA"/>
</dbReference>
<dbReference type="EMBL" id="CP157199">
    <property type="protein sequence ID" value="XBG62598.1"/>
    <property type="molecule type" value="Genomic_DNA"/>
</dbReference>
<feature type="domain" description="CAAX prenyl protease 2/Lysostaphin resistance protein A-like" evidence="2">
    <location>
        <begin position="128"/>
        <end position="223"/>
    </location>
</feature>
<feature type="transmembrane region" description="Helical" evidence="1">
    <location>
        <begin position="12"/>
        <end position="31"/>
    </location>
</feature>
<keyword evidence="3" id="KW-0378">Hydrolase</keyword>
<evidence type="ECO:0000313" key="3">
    <source>
        <dbReference type="EMBL" id="XBG62598.1"/>
    </source>
</evidence>
<reference evidence="3" key="1">
    <citation type="submission" date="2024-05" db="EMBL/GenBank/DDBJ databases">
        <title>Pontimicrobium maritimus sp. nov., isolated form sea water.</title>
        <authorList>
            <person name="Muhammad N."/>
            <person name="Vuong T.Q."/>
            <person name="Han H.L."/>
            <person name="Kim S.-G."/>
        </authorList>
    </citation>
    <scope>NUCLEOTIDE SEQUENCE</scope>
    <source>
        <strain evidence="3">SW4</strain>
    </source>
</reference>
<dbReference type="AlphaFoldDB" id="A0AAU7BWX2"/>
<feature type="transmembrane region" description="Helical" evidence="1">
    <location>
        <begin position="77"/>
        <end position="98"/>
    </location>
</feature>
<feature type="transmembrane region" description="Helical" evidence="1">
    <location>
        <begin position="37"/>
        <end position="56"/>
    </location>
</feature>
<keyword evidence="1" id="KW-0472">Membrane</keyword>
<proteinExistence type="predicted"/>
<keyword evidence="1" id="KW-1133">Transmembrane helix</keyword>
<accession>A0AAU7BWX2</accession>
<keyword evidence="1" id="KW-0812">Transmembrane</keyword>
<organism evidence="3">
    <name type="scientific">Pontimicrobium sp. SW4</name>
    <dbReference type="NCBI Taxonomy" id="3153519"/>
    <lineage>
        <taxon>Bacteria</taxon>
        <taxon>Pseudomonadati</taxon>
        <taxon>Bacteroidota</taxon>
        <taxon>Flavobacteriia</taxon>
        <taxon>Flavobacteriales</taxon>
        <taxon>Flavobacteriaceae</taxon>
        <taxon>Pontimicrobium</taxon>
    </lineage>
</organism>
<gene>
    <name evidence="3" type="ORF">ABGB03_06730</name>
</gene>
<evidence type="ECO:0000259" key="2">
    <source>
        <dbReference type="Pfam" id="PF02517"/>
    </source>
</evidence>
<evidence type="ECO:0000256" key="1">
    <source>
        <dbReference type="SAM" id="Phobius"/>
    </source>
</evidence>
<dbReference type="EC" id="3.4.-.-" evidence="3"/>
<dbReference type="InterPro" id="IPR003675">
    <property type="entry name" value="Rce1/LyrA-like_dom"/>
</dbReference>
<name>A0AAU7BWX2_9FLAO</name>
<dbReference type="RefSeq" id="WP_347925931.1">
    <property type="nucleotide sequence ID" value="NZ_CP157199.1"/>
</dbReference>